<dbReference type="EMBL" id="JAQQPO010000050">
    <property type="protein sequence ID" value="MDC7961559.1"/>
    <property type="molecule type" value="Genomic_DNA"/>
</dbReference>
<organism evidence="2 4">
    <name type="scientific">Bacteroides ovatus</name>
    <dbReference type="NCBI Taxonomy" id="28116"/>
    <lineage>
        <taxon>Bacteria</taxon>
        <taxon>Pseudomonadati</taxon>
        <taxon>Bacteroidota</taxon>
        <taxon>Bacteroidia</taxon>
        <taxon>Bacteroidales</taxon>
        <taxon>Bacteroidaceae</taxon>
        <taxon>Bacteroides</taxon>
    </lineage>
</organism>
<sequence>MLGCHDYDGGEAIPYDTTYVKKYAEIGDSDWLGNAATISGNIKIGEGPIITIGSVVVKDVPPYTIVGGNSAKVIKYRDIEYFKKLKEEKNFH</sequence>
<comment type="similarity">
    <text evidence="1">Belongs to the transferase hexapeptide repeat family.</text>
</comment>
<dbReference type="Proteomes" id="UP000460135">
    <property type="component" value="Unassembled WGS sequence"/>
</dbReference>
<dbReference type="AlphaFoldDB" id="A0A413UTR1"/>
<evidence type="ECO:0000313" key="2">
    <source>
        <dbReference type="EMBL" id="KAA3797475.1"/>
    </source>
</evidence>
<comment type="caution">
    <text evidence="2">The sequence shown here is derived from an EMBL/GenBank/DDBJ whole genome shotgun (WGS) entry which is preliminary data.</text>
</comment>
<reference evidence="3" key="2">
    <citation type="submission" date="2022-10" db="EMBL/GenBank/DDBJ databases">
        <title>Human gut microbiome strain richness.</title>
        <authorList>
            <person name="Chen-Liaw A."/>
        </authorList>
    </citation>
    <scope>NUCLEOTIDE SEQUENCE</scope>
    <source>
        <strain evidence="3">RTP21484st1_H8_RTP21484_190118</strain>
    </source>
</reference>
<dbReference type="InterPro" id="IPR011004">
    <property type="entry name" value="Trimer_LpxA-like_sf"/>
</dbReference>
<accession>A0A413UTR1</accession>
<proteinExistence type="inferred from homology"/>
<evidence type="ECO:0000313" key="4">
    <source>
        <dbReference type="Proteomes" id="UP000460135"/>
    </source>
</evidence>
<dbReference type="PANTHER" id="PTHR43300">
    <property type="entry name" value="ACETYLTRANSFERASE"/>
    <property type="match status" value="1"/>
</dbReference>
<evidence type="ECO:0000313" key="3">
    <source>
        <dbReference type="EMBL" id="MDC7961559.1"/>
    </source>
</evidence>
<dbReference type="RefSeq" id="WP_118029827.1">
    <property type="nucleotide sequence ID" value="NZ_CP072244.1"/>
</dbReference>
<evidence type="ECO:0000256" key="1">
    <source>
        <dbReference type="ARBA" id="ARBA00007274"/>
    </source>
</evidence>
<gene>
    <name evidence="2" type="ORF">F3F51_27765</name>
    <name evidence="3" type="ORF">PQ628_25505</name>
</gene>
<name>A0A413UTR1_BACOV</name>
<dbReference type="Proteomes" id="UP001215078">
    <property type="component" value="Unassembled WGS sequence"/>
</dbReference>
<dbReference type="EMBL" id="VWLX01000035">
    <property type="protein sequence ID" value="KAA3797475.1"/>
    <property type="molecule type" value="Genomic_DNA"/>
</dbReference>
<protein>
    <recommendedName>
        <fullName evidence="5">Bacterial transferase hexapeptide repeat protein</fullName>
    </recommendedName>
</protein>
<dbReference type="SUPFAM" id="SSF51161">
    <property type="entry name" value="Trimeric LpxA-like enzymes"/>
    <property type="match status" value="1"/>
</dbReference>
<dbReference type="Gene3D" id="2.160.10.10">
    <property type="entry name" value="Hexapeptide repeat proteins"/>
    <property type="match status" value="1"/>
</dbReference>
<reference evidence="2 4" key="1">
    <citation type="journal article" date="2019" name="Nat. Med.">
        <title>A library of human gut bacterial isolates paired with longitudinal multiomics data enables mechanistic microbiome research.</title>
        <authorList>
            <person name="Poyet M."/>
            <person name="Groussin M."/>
            <person name="Gibbons S.M."/>
            <person name="Avila-Pacheco J."/>
            <person name="Jiang X."/>
            <person name="Kearney S.M."/>
            <person name="Perrotta A.R."/>
            <person name="Berdy B."/>
            <person name="Zhao S."/>
            <person name="Lieberman T.D."/>
            <person name="Swanson P.K."/>
            <person name="Smith M."/>
            <person name="Roesemann S."/>
            <person name="Alexander J.E."/>
            <person name="Rich S.A."/>
            <person name="Livny J."/>
            <person name="Vlamakis H."/>
            <person name="Clish C."/>
            <person name="Bullock K."/>
            <person name="Deik A."/>
            <person name="Scott J."/>
            <person name="Pierce K.A."/>
            <person name="Xavier R.J."/>
            <person name="Alm E.J."/>
        </authorList>
    </citation>
    <scope>NUCLEOTIDE SEQUENCE [LARGE SCALE GENOMIC DNA]</scope>
    <source>
        <strain evidence="2 4">BIOML-A183</strain>
    </source>
</reference>
<evidence type="ECO:0008006" key="5">
    <source>
        <dbReference type="Google" id="ProtNLM"/>
    </source>
</evidence>
<dbReference type="InterPro" id="IPR050179">
    <property type="entry name" value="Trans_hexapeptide_repeat"/>
</dbReference>